<dbReference type="GO" id="GO:0008028">
    <property type="term" value="F:monocarboxylic acid transmembrane transporter activity"/>
    <property type="evidence" value="ECO:0007669"/>
    <property type="project" value="TreeGrafter"/>
</dbReference>
<dbReference type="OrthoDB" id="8861968at2759"/>
<keyword evidence="3" id="KW-1185">Reference proteome</keyword>
<dbReference type="Proteomes" id="UP000504635">
    <property type="component" value="Unplaced"/>
</dbReference>
<sequence>MEERVERTPEHDGDMIIDNVLTTQPELGPTIPDGGYGWVVFLASLFFQALIPSLLVSFGIFLAFDRIEHNTLVGKNPLLWDNTLLHVPLFFVASWTFFDSASRHLISQSTWPKLIATAGNCLTCAGLLFVWIGMTGSGKIYLYILAGIVAGFGASIQMAQCEILVAQYFRLKLPLLTNIAHAVSAIGFILAPIIIGHHILTNSLMQIILWYQAIILQGLVVNLLFKKPIYLKSGNTKRYNYVTTNPDDEEDIFSKNTRELQIKVQNHHGVQVQNHEIPPATNLESAESSNSNKHDKSTENMKEKNEDTKDWVTFEDEEDEEVSKYVRVKDWETFEDEETGSKAKADPLSEAKADKPVNLESFDGPENSKKNDPNERNHKNLHLEMSYGKDEDLERPTTMSVNGMPIPLFADTPVNHNNTYSYDILEDQTHSSQPTVFMPQQRTNAIETFSRTTCEVLRQPTFYKSLITVITTKWSFFVFFSMFPCYFYQEVIDLKMRQLSNLVGAISIATLLFSGAPFMIEIDKRHRPKMMMALTWVGALGYLMIADYVSEGVLLFGAVQIVLSLAALQHVGSSLLGLTVKGESTKEYALICVLSGLSFLLFTAINFSFKQVFRTMGILHFSIGFLWLGNYIYKRLRMVL</sequence>
<keyword evidence="2" id="KW-0812">Transmembrane</keyword>
<organism evidence="3 5">
    <name type="scientific">Sitophilus oryzae</name>
    <name type="common">Rice weevil</name>
    <name type="synonym">Curculio oryzae</name>
    <dbReference type="NCBI Taxonomy" id="7048"/>
    <lineage>
        <taxon>Eukaryota</taxon>
        <taxon>Metazoa</taxon>
        <taxon>Ecdysozoa</taxon>
        <taxon>Arthropoda</taxon>
        <taxon>Hexapoda</taxon>
        <taxon>Insecta</taxon>
        <taxon>Pterygota</taxon>
        <taxon>Neoptera</taxon>
        <taxon>Endopterygota</taxon>
        <taxon>Coleoptera</taxon>
        <taxon>Polyphaga</taxon>
        <taxon>Cucujiformia</taxon>
        <taxon>Curculionidae</taxon>
        <taxon>Dryophthorinae</taxon>
        <taxon>Sitophilus</taxon>
    </lineage>
</organism>
<dbReference type="RefSeq" id="XP_030750696.1">
    <property type="nucleotide sequence ID" value="XM_030894836.1"/>
</dbReference>
<feature type="transmembrane region" description="Helical" evidence="2">
    <location>
        <begin position="466"/>
        <end position="489"/>
    </location>
</feature>
<reference evidence="4 5" key="1">
    <citation type="submission" date="2025-04" db="UniProtKB">
        <authorList>
            <consortium name="RefSeq"/>
        </authorList>
    </citation>
    <scope>IDENTIFICATION</scope>
    <source>
        <tissue evidence="4 5">Gonads</tissue>
    </source>
</reference>
<gene>
    <name evidence="4 5" type="primary">LOC115878364</name>
</gene>
<proteinExistence type="predicted"/>
<feature type="transmembrane region" description="Helical" evidence="2">
    <location>
        <begin position="84"/>
        <end position="102"/>
    </location>
</feature>
<dbReference type="AlphaFoldDB" id="A0A6J2XHW4"/>
<feature type="transmembrane region" description="Helical" evidence="2">
    <location>
        <begin position="140"/>
        <end position="161"/>
    </location>
</feature>
<name>A0A6J2XHW4_SITOR</name>
<keyword evidence="2" id="KW-1133">Transmembrane helix</keyword>
<feature type="transmembrane region" description="Helical" evidence="2">
    <location>
        <begin position="588"/>
        <end position="609"/>
    </location>
</feature>
<keyword evidence="2" id="KW-0472">Membrane</keyword>
<feature type="region of interest" description="Disordered" evidence="1">
    <location>
        <begin position="334"/>
        <end position="381"/>
    </location>
</feature>
<feature type="transmembrane region" description="Helical" evidence="2">
    <location>
        <begin position="555"/>
        <end position="576"/>
    </location>
</feature>
<dbReference type="RefSeq" id="XP_030750695.1">
    <property type="nucleotide sequence ID" value="XM_030894835.1"/>
</dbReference>
<feature type="transmembrane region" description="Helical" evidence="2">
    <location>
        <begin position="501"/>
        <end position="520"/>
    </location>
</feature>
<protein>
    <submittedName>
        <fullName evidence="4 5">Uncharacterized protein LOC115878364</fullName>
    </submittedName>
</protein>
<dbReference type="InterPro" id="IPR036259">
    <property type="entry name" value="MFS_trans_sf"/>
</dbReference>
<feature type="transmembrane region" description="Helical" evidence="2">
    <location>
        <begin position="114"/>
        <end position="134"/>
    </location>
</feature>
<accession>A0A6J2XHW4</accession>
<feature type="region of interest" description="Disordered" evidence="1">
    <location>
        <begin position="282"/>
        <end position="317"/>
    </location>
</feature>
<feature type="compositionally biased region" description="Basic and acidic residues" evidence="1">
    <location>
        <begin position="339"/>
        <end position="357"/>
    </location>
</feature>
<evidence type="ECO:0000256" key="1">
    <source>
        <dbReference type="SAM" id="MobiDB-lite"/>
    </source>
</evidence>
<feature type="transmembrane region" description="Helical" evidence="2">
    <location>
        <begin position="173"/>
        <end position="195"/>
    </location>
</feature>
<evidence type="ECO:0000313" key="4">
    <source>
        <dbReference type="RefSeq" id="XP_030750695.1"/>
    </source>
</evidence>
<dbReference type="KEGG" id="soy:115878364"/>
<evidence type="ECO:0000313" key="5">
    <source>
        <dbReference type="RefSeq" id="XP_030750696.1"/>
    </source>
</evidence>
<feature type="transmembrane region" description="Helical" evidence="2">
    <location>
        <begin position="615"/>
        <end position="633"/>
    </location>
</feature>
<feature type="transmembrane region" description="Helical" evidence="2">
    <location>
        <begin position="38"/>
        <end position="64"/>
    </location>
</feature>
<evidence type="ECO:0000313" key="3">
    <source>
        <dbReference type="Proteomes" id="UP000504635"/>
    </source>
</evidence>
<dbReference type="InterPro" id="IPR050327">
    <property type="entry name" value="Proton-linked_MCT"/>
</dbReference>
<dbReference type="PANTHER" id="PTHR11360:SF299">
    <property type="entry name" value="GEM-1"/>
    <property type="match status" value="1"/>
</dbReference>
<evidence type="ECO:0000256" key="2">
    <source>
        <dbReference type="SAM" id="Phobius"/>
    </source>
</evidence>
<feature type="compositionally biased region" description="Basic and acidic residues" evidence="1">
    <location>
        <begin position="366"/>
        <end position="381"/>
    </location>
</feature>
<dbReference type="GeneID" id="115878364"/>
<feature type="transmembrane region" description="Helical" evidence="2">
    <location>
        <begin position="207"/>
        <end position="225"/>
    </location>
</feature>
<dbReference type="PANTHER" id="PTHR11360">
    <property type="entry name" value="MONOCARBOXYLATE TRANSPORTER"/>
    <property type="match status" value="1"/>
</dbReference>
<dbReference type="SUPFAM" id="SSF103473">
    <property type="entry name" value="MFS general substrate transporter"/>
    <property type="match status" value="1"/>
</dbReference>
<feature type="compositionally biased region" description="Polar residues" evidence="1">
    <location>
        <begin position="282"/>
        <end position="291"/>
    </location>
</feature>
<feature type="compositionally biased region" description="Basic and acidic residues" evidence="1">
    <location>
        <begin position="292"/>
        <end position="312"/>
    </location>
</feature>
<feature type="transmembrane region" description="Helical" evidence="2">
    <location>
        <begin position="532"/>
        <end position="549"/>
    </location>
</feature>